<sequence length="206" mass="22721">MINFLDLAGTFVFAVSGTHTAMQKRFDLFGALFIGFVTAVGGGTLRDILIGSTPVSWMKDIHYFYIIVAAVIFTIVFRKFVQKLRTTLFLFDTIGIGVFTVIGLEKALQIGIPIPMAIMMGVASAVAGGILRDVFSNEIPLIFHKEIYATACFAGGVLFVILYKFTPLSESFNVLSTIVVIITIRLLSVRLNWSLPRLSKYENHGD</sequence>
<feature type="transmembrane region" description="Helical" evidence="7">
    <location>
        <begin position="28"/>
        <end position="49"/>
    </location>
</feature>
<feature type="transmembrane region" description="Helical" evidence="7">
    <location>
        <begin position="110"/>
        <end position="135"/>
    </location>
</feature>
<keyword evidence="4 7" id="KW-0812">Transmembrane</keyword>
<comment type="similarity">
    <text evidence="2">Belongs to the UPF0126 family.</text>
</comment>
<feature type="domain" description="Glycine transporter" evidence="8">
    <location>
        <begin position="90"/>
        <end position="163"/>
    </location>
</feature>
<keyword evidence="5 7" id="KW-1133">Transmembrane helix</keyword>
<protein>
    <submittedName>
        <fullName evidence="9">Membrane protein</fullName>
    </submittedName>
</protein>
<gene>
    <name evidence="9" type="ORF">PbJCM13498_37100</name>
</gene>
<dbReference type="InterPro" id="IPR005115">
    <property type="entry name" value="Gly_transporter"/>
</dbReference>
<accession>A0A5M4B566</accession>
<evidence type="ECO:0000256" key="3">
    <source>
        <dbReference type="ARBA" id="ARBA00022475"/>
    </source>
</evidence>
<evidence type="ECO:0000256" key="2">
    <source>
        <dbReference type="ARBA" id="ARBA00008193"/>
    </source>
</evidence>
<feature type="transmembrane region" description="Helical" evidence="7">
    <location>
        <begin position="61"/>
        <end position="81"/>
    </location>
</feature>
<evidence type="ECO:0000313" key="10">
    <source>
        <dbReference type="Proteomes" id="UP000391834"/>
    </source>
</evidence>
<evidence type="ECO:0000256" key="4">
    <source>
        <dbReference type="ARBA" id="ARBA00022692"/>
    </source>
</evidence>
<evidence type="ECO:0000256" key="1">
    <source>
        <dbReference type="ARBA" id="ARBA00004651"/>
    </source>
</evidence>
<dbReference type="OrthoDB" id="9791874at2"/>
<dbReference type="AlphaFoldDB" id="A0A5M4B566"/>
<feature type="transmembrane region" description="Helical" evidence="7">
    <location>
        <begin position="147"/>
        <end position="166"/>
    </location>
</feature>
<feature type="domain" description="Glycine transporter" evidence="8">
    <location>
        <begin position="4"/>
        <end position="78"/>
    </location>
</feature>
<dbReference type="RefSeq" id="WP_025866200.1">
    <property type="nucleotide sequence ID" value="NZ_BLAX01000001.1"/>
</dbReference>
<feature type="transmembrane region" description="Helical" evidence="7">
    <location>
        <begin position="88"/>
        <end position="104"/>
    </location>
</feature>
<keyword evidence="3" id="KW-1003">Cell membrane</keyword>
<evidence type="ECO:0000259" key="8">
    <source>
        <dbReference type="Pfam" id="PF03458"/>
    </source>
</evidence>
<dbReference type="PANTHER" id="PTHR30506:SF3">
    <property type="entry name" value="UPF0126 INNER MEMBRANE PROTEIN YADS-RELATED"/>
    <property type="match status" value="1"/>
</dbReference>
<evidence type="ECO:0000256" key="6">
    <source>
        <dbReference type="ARBA" id="ARBA00023136"/>
    </source>
</evidence>
<dbReference type="Pfam" id="PF03458">
    <property type="entry name" value="Gly_transporter"/>
    <property type="match status" value="2"/>
</dbReference>
<comment type="caution">
    <text evidence="9">The sequence shown here is derived from an EMBL/GenBank/DDBJ whole genome shotgun (WGS) entry which is preliminary data.</text>
</comment>
<dbReference type="Proteomes" id="UP000391834">
    <property type="component" value="Unassembled WGS sequence"/>
</dbReference>
<dbReference type="GO" id="GO:0005886">
    <property type="term" value="C:plasma membrane"/>
    <property type="evidence" value="ECO:0007669"/>
    <property type="project" value="UniProtKB-SubCell"/>
</dbReference>
<evidence type="ECO:0000313" key="9">
    <source>
        <dbReference type="EMBL" id="GET34847.1"/>
    </source>
</evidence>
<comment type="subcellular location">
    <subcellularLocation>
        <location evidence="1">Cell membrane</location>
        <topology evidence="1">Multi-pass membrane protein</topology>
    </subcellularLocation>
</comment>
<organism evidence="9 10">
    <name type="scientific">Prolixibacter bellariivorans</name>
    <dbReference type="NCBI Taxonomy" id="314319"/>
    <lineage>
        <taxon>Bacteria</taxon>
        <taxon>Pseudomonadati</taxon>
        <taxon>Bacteroidota</taxon>
        <taxon>Bacteroidia</taxon>
        <taxon>Marinilabiliales</taxon>
        <taxon>Prolixibacteraceae</taxon>
        <taxon>Prolixibacter</taxon>
    </lineage>
</organism>
<keyword evidence="10" id="KW-1185">Reference proteome</keyword>
<dbReference type="EMBL" id="BLAX01000001">
    <property type="protein sequence ID" value="GET34847.1"/>
    <property type="molecule type" value="Genomic_DNA"/>
</dbReference>
<proteinExistence type="inferred from homology"/>
<dbReference type="PANTHER" id="PTHR30506">
    <property type="entry name" value="INNER MEMBRANE PROTEIN"/>
    <property type="match status" value="1"/>
</dbReference>
<reference evidence="9 10" key="1">
    <citation type="submission" date="2019-10" db="EMBL/GenBank/DDBJ databases">
        <title>Prolixibacter strains distinguished by the presence of nitrate reductase genes were adept at nitrate-dependent anaerobic corrosion of metallic iron and carbon steel.</title>
        <authorList>
            <person name="Iino T."/>
            <person name="Shono N."/>
            <person name="Ito K."/>
            <person name="Nakamura R."/>
            <person name="Sueoka K."/>
            <person name="Harayama S."/>
            <person name="Ohkuma M."/>
        </authorList>
    </citation>
    <scope>NUCLEOTIDE SEQUENCE [LARGE SCALE GENOMIC DNA]</scope>
    <source>
        <strain evidence="9 10">JCM 13498</strain>
    </source>
</reference>
<name>A0A5M4B566_9BACT</name>
<feature type="transmembrane region" description="Helical" evidence="7">
    <location>
        <begin position="172"/>
        <end position="193"/>
    </location>
</feature>
<evidence type="ECO:0000256" key="5">
    <source>
        <dbReference type="ARBA" id="ARBA00022989"/>
    </source>
</evidence>
<evidence type="ECO:0000256" key="7">
    <source>
        <dbReference type="SAM" id="Phobius"/>
    </source>
</evidence>
<keyword evidence="6 7" id="KW-0472">Membrane</keyword>